<gene>
    <name evidence="4" type="ORF">EmuJ_001095800</name>
</gene>
<dbReference type="Pfam" id="PF13897">
    <property type="entry name" value="GOLD_2"/>
    <property type="match status" value="1"/>
</dbReference>
<evidence type="ECO:0000313" key="5">
    <source>
        <dbReference type="Proteomes" id="UP000017246"/>
    </source>
</evidence>
<dbReference type="OMA" id="HRECCIK"/>
<dbReference type="STRING" id="6211.A0A068YLZ3"/>
<feature type="region of interest" description="Disordered" evidence="2">
    <location>
        <begin position="1"/>
        <end position="62"/>
    </location>
</feature>
<dbReference type="Proteomes" id="UP000017246">
    <property type="component" value="Unassembled WGS sequence"/>
</dbReference>
<protein>
    <submittedName>
        <fullName evidence="4">Expressed conserved protein</fullName>
    </submittedName>
</protein>
<feature type="region of interest" description="Disordered" evidence="2">
    <location>
        <begin position="238"/>
        <end position="297"/>
    </location>
</feature>
<dbReference type="EMBL" id="LN902844">
    <property type="protein sequence ID" value="CDS43218.1"/>
    <property type="molecule type" value="Genomic_DNA"/>
</dbReference>
<evidence type="ECO:0000256" key="1">
    <source>
        <dbReference type="ARBA" id="ARBA00022990"/>
    </source>
</evidence>
<dbReference type="AlphaFoldDB" id="A0A068YLZ3"/>
<feature type="compositionally biased region" description="Polar residues" evidence="2">
    <location>
        <begin position="1"/>
        <end position="22"/>
    </location>
</feature>
<evidence type="ECO:0000256" key="2">
    <source>
        <dbReference type="SAM" id="MobiDB-lite"/>
    </source>
</evidence>
<feature type="domain" description="GOLD" evidence="3">
    <location>
        <begin position="194"/>
        <end position="344"/>
    </location>
</feature>
<sequence length="346" mass="38763">MSQNESDSASGESHVATASGNDDNTEAQAKAVVEDEEAVEEEEGSSGECPEDAEERQKHESAMRTILDQQSIIQFRQYAQEQHPKDIAKQDELIRQMQDQYFEYYMENVQRSQMIHQQRQIDQLLSLREASLTNAANGEGEGGAGDGGDSAGEPVPLPLVPASMWTRKDIADFKKDILSNHRECCIKISSLASATLRVPTHEEGSGIFWEFATDSYDLGFGLFFEWNLTPQENITITISESSDEEEEEEDEDEDGNAAESTSKPRIASTTPDEADVESGGGNGRGKKVTNTPPTDELIPVYRRDCHTEVYCGSHQYPGCGVYVFKFDNSFSLWRSKWLYYRIFYGK</sequence>
<dbReference type="InterPro" id="IPR009038">
    <property type="entry name" value="GOLD_dom"/>
</dbReference>
<proteinExistence type="predicted"/>
<reference evidence="4" key="1">
    <citation type="journal article" date="2013" name="Nature">
        <title>The genomes of four tapeworm species reveal adaptations to parasitism.</title>
        <authorList>
            <person name="Tsai I.J."/>
            <person name="Zarowiecki M."/>
            <person name="Holroyd N."/>
            <person name="Garciarrubio A."/>
            <person name="Sanchez-Flores A."/>
            <person name="Brooks K.L."/>
            <person name="Tracey A."/>
            <person name="Bobes R.J."/>
            <person name="Fragoso G."/>
            <person name="Sciutto E."/>
            <person name="Aslett M."/>
            <person name="Beasley H."/>
            <person name="Bennett H.M."/>
            <person name="Cai J."/>
            <person name="Camicia F."/>
            <person name="Clark R."/>
            <person name="Cucher M."/>
            <person name="De Silva N."/>
            <person name="Day T.A."/>
            <person name="Deplazes P."/>
            <person name="Estrada K."/>
            <person name="Fernandez C."/>
            <person name="Holland P.W."/>
            <person name="Hou J."/>
            <person name="Hu S."/>
            <person name="Huckvale T."/>
            <person name="Hung S.S."/>
            <person name="Kamenetzky L."/>
            <person name="Keane J.A."/>
            <person name="Kiss F."/>
            <person name="Koziol U."/>
            <person name="Lambert O."/>
            <person name="Liu K."/>
            <person name="Luo X."/>
            <person name="Luo Y."/>
            <person name="Macchiaroli N."/>
            <person name="Nichol S."/>
            <person name="Paps J."/>
            <person name="Parkinson J."/>
            <person name="Pouchkina-Stantcheva N."/>
            <person name="Riddiford N."/>
            <person name="Rosenzvit M."/>
            <person name="Salinas G."/>
            <person name="Wasmuth J.D."/>
            <person name="Zamanian M."/>
            <person name="Zheng Y."/>
            <person name="Cai X."/>
            <person name="Soberon X."/>
            <person name="Olson P.D."/>
            <person name="Laclette J.P."/>
            <person name="Brehm K."/>
            <person name="Berriman M."/>
            <person name="Garciarrubio A."/>
            <person name="Bobes R.J."/>
            <person name="Fragoso G."/>
            <person name="Sanchez-Flores A."/>
            <person name="Estrada K."/>
            <person name="Cevallos M.A."/>
            <person name="Morett E."/>
            <person name="Gonzalez V."/>
            <person name="Portillo T."/>
            <person name="Ochoa-Leyva A."/>
            <person name="Jose M.V."/>
            <person name="Sciutto E."/>
            <person name="Landa A."/>
            <person name="Jimenez L."/>
            <person name="Valdes V."/>
            <person name="Carrero J.C."/>
            <person name="Larralde C."/>
            <person name="Morales-Montor J."/>
            <person name="Limon-Lason J."/>
            <person name="Soberon X."/>
            <person name="Laclette J.P."/>
        </authorList>
    </citation>
    <scope>NUCLEOTIDE SEQUENCE [LARGE SCALE GENOMIC DNA]</scope>
</reference>
<dbReference type="SUPFAM" id="SSF101576">
    <property type="entry name" value="Supernatant protein factor (SPF), C-terminal domain"/>
    <property type="match status" value="1"/>
</dbReference>
<dbReference type="PANTHER" id="PTHR22973:SF12">
    <property type="entry name" value="LD35087P"/>
    <property type="match status" value="1"/>
</dbReference>
<evidence type="ECO:0000313" key="4">
    <source>
        <dbReference type="EMBL" id="CDS43218.1"/>
    </source>
</evidence>
<dbReference type="InterPro" id="IPR036598">
    <property type="entry name" value="GOLD_dom_sf"/>
</dbReference>
<dbReference type="OrthoDB" id="5839451at2759"/>
<dbReference type="PANTHER" id="PTHR22973">
    <property type="entry name" value="LD35087P"/>
    <property type="match status" value="1"/>
</dbReference>
<reference evidence="4" key="2">
    <citation type="submission" date="2015-11" db="EMBL/GenBank/DDBJ databases">
        <authorList>
            <person name="Zhang Y."/>
            <person name="Guo Z."/>
        </authorList>
    </citation>
    <scope>NUCLEOTIDE SEQUENCE</scope>
</reference>
<feature type="compositionally biased region" description="Polar residues" evidence="2">
    <location>
        <begin position="258"/>
        <end position="271"/>
    </location>
</feature>
<keyword evidence="5" id="KW-1185">Reference proteome</keyword>
<dbReference type="eggNOG" id="KOG3878">
    <property type="taxonomic scope" value="Eukaryota"/>
</dbReference>
<feature type="compositionally biased region" description="Acidic residues" evidence="2">
    <location>
        <begin position="241"/>
        <end position="256"/>
    </location>
</feature>
<dbReference type="GO" id="GO:0000139">
    <property type="term" value="C:Golgi membrane"/>
    <property type="evidence" value="ECO:0007669"/>
    <property type="project" value="TreeGrafter"/>
</dbReference>
<dbReference type="InterPro" id="IPR052269">
    <property type="entry name" value="Golgi-PI4KB_interaction"/>
</dbReference>
<keyword evidence="1" id="KW-0007">Acetylation</keyword>
<evidence type="ECO:0000259" key="3">
    <source>
        <dbReference type="Pfam" id="PF13897"/>
    </source>
</evidence>
<feature type="compositionally biased region" description="Acidic residues" evidence="2">
    <location>
        <begin position="34"/>
        <end position="54"/>
    </location>
</feature>
<feature type="region of interest" description="Disordered" evidence="2">
    <location>
        <begin position="135"/>
        <end position="154"/>
    </location>
</feature>
<name>A0A068YLZ3_ECHMU</name>
<accession>A0A068YLZ3</accession>
<organism evidence="4 5">
    <name type="scientific">Echinococcus multilocularis</name>
    <name type="common">Fox tapeworm</name>
    <dbReference type="NCBI Taxonomy" id="6211"/>
    <lineage>
        <taxon>Eukaryota</taxon>
        <taxon>Metazoa</taxon>
        <taxon>Spiralia</taxon>
        <taxon>Lophotrochozoa</taxon>
        <taxon>Platyhelminthes</taxon>
        <taxon>Cestoda</taxon>
        <taxon>Eucestoda</taxon>
        <taxon>Cyclophyllidea</taxon>
        <taxon>Taeniidae</taxon>
        <taxon>Echinococcus</taxon>
    </lineage>
</organism>
<feature type="compositionally biased region" description="Gly residues" evidence="2">
    <location>
        <begin position="139"/>
        <end position="150"/>
    </location>
</feature>
<dbReference type="Gene3D" id="2.60.120.680">
    <property type="entry name" value="GOLD domain"/>
    <property type="match status" value="2"/>
</dbReference>